<dbReference type="EMBL" id="CAADFO010000013">
    <property type="protein sequence ID" value="VFK25371.1"/>
    <property type="molecule type" value="Genomic_DNA"/>
</dbReference>
<dbReference type="EMBL" id="CAADFQ010000008">
    <property type="protein sequence ID" value="VFK29154.1"/>
    <property type="molecule type" value="Genomic_DNA"/>
</dbReference>
<reference evidence="1" key="1">
    <citation type="submission" date="2019-02" db="EMBL/GenBank/DDBJ databases">
        <authorList>
            <person name="Gruber-Vodicka R. H."/>
            <person name="Seah K. B. B."/>
        </authorList>
    </citation>
    <scope>NUCLEOTIDE SEQUENCE</scope>
    <source>
        <strain evidence="1">BECK_BZ197</strain>
        <strain evidence="3">BECK_BZ198</strain>
        <strain evidence="2">BECK_BZ199</strain>
    </source>
</reference>
<accession>A0A450X834</accession>
<dbReference type="AlphaFoldDB" id="A0A450X834"/>
<sequence length="34" mass="3818">MASAEQIKALLKSYVDGNDDHFLRIGKTEILEDP</sequence>
<evidence type="ECO:0000313" key="1">
    <source>
        <dbReference type="EMBL" id="VFK25371.1"/>
    </source>
</evidence>
<proteinExistence type="predicted"/>
<evidence type="ECO:0000313" key="3">
    <source>
        <dbReference type="EMBL" id="VFK74697.1"/>
    </source>
</evidence>
<name>A0A450X834_9GAMM</name>
<protein>
    <submittedName>
        <fullName evidence="1">Uncharacterized protein</fullName>
    </submittedName>
</protein>
<dbReference type="EMBL" id="CAADGH010000008">
    <property type="protein sequence ID" value="VFK74697.1"/>
    <property type="molecule type" value="Genomic_DNA"/>
</dbReference>
<organism evidence="1">
    <name type="scientific">Candidatus Kentrum sp. MB</name>
    <dbReference type="NCBI Taxonomy" id="2138164"/>
    <lineage>
        <taxon>Bacteria</taxon>
        <taxon>Pseudomonadati</taxon>
        <taxon>Pseudomonadota</taxon>
        <taxon>Gammaproteobacteria</taxon>
        <taxon>Candidatus Kentrum</taxon>
    </lineage>
</organism>
<gene>
    <name evidence="1" type="ORF">BECKMB1821G_GA0114241_101319</name>
    <name evidence="3" type="ORF">BECKMB1821H_GA0114242_100856</name>
    <name evidence="2" type="ORF">BECKMB1821I_GA0114274_100857</name>
</gene>
<evidence type="ECO:0000313" key="2">
    <source>
        <dbReference type="EMBL" id="VFK29154.1"/>
    </source>
</evidence>